<feature type="compositionally biased region" description="Polar residues" evidence="1">
    <location>
        <begin position="268"/>
        <end position="279"/>
    </location>
</feature>
<evidence type="ECO:0000313" key="2">
    <source>
        <dbReference type="EMBL" id="KZV19931.1"/>
    </source>
</evidence>
<feature type="region of interest" description="Disordered" evidence="1">
    <location>
        <begin position="492"/>
        <end position="520"/>
    </location>
</feature>
<sequence length="744" mass="82926">MAVSFSVTTLQVDFEYVLAMEHSSMVWMFKTLENTGLKSFLTATGSVYEVLGNRGGSGSRLPIRQSGPRPEGRLLRQPAVEGLTRSVQMDSPRRVGRSNSGEGRRRRRRLRDTASRGPTTIVAPESQFRTCPMDHDNIGYPRMSASGESSTTKHRLLHASGPHPIPPPNDPNLWVTNRGNGWVLNILKETVIEMRNRFSRSDVSFRATSKKKEMKMEFRLLHDIVAKARSFDMVTSEKFELMVAISVGLKVNWAQIIFNTLLTMLTNPKNNLKVTPSGESSKKTEDTASNTEGDEIVSNDAQGEQEKSSVDSLATPEGETTEIADWVDKEDRVERDENGIQFEKEADTNDRALVMQPGSEQPAHQIITYTGPNPVEEHCQMVLNSAWEAVSNTLADFDEWIRFRTAVKLRDVSSFKDLTQIEDKFLVLAETEEEQHPNQPQLLALAFATHSEQEQTAAQQKTLMAEQVEEVVKIVETVEEQEPEKEHLVQSTEHQAHVASDLQQACGDSTSDSSGPFSFHSGESASMRYYHDPDPNLSESPTLSGSYTVHHENRVETFGTVSNLEANHMECQDPNSSTLQVAVYNVSSKADENQNKAEPISQASSEPIHLRILQFTETTTKELTSLIAEVSSLTLQANHTQHDTYVSKKNMVLMRRQLDTRVDGLDAKIDGLDAKFDALETNMVRNYADSQQQIVDELALVKSQLECVRMFGDAKKGEGGQSSSRPGDGSGRHGKVQAVQEEKD</sequence>
<organism evidence="2 3">
    <name type="scientific">Dorcoceras hygrometricum</name>
    <dbReference type="NCBI Taxonomy" id="472368"/>
    <lineage>
        <taxon>Eukaryota</taxon>
        <taxon>Viridiplantae</taxon>
        <taxon>Streptophyta</taxon>
        <taxon>Embryophyta</taxon>
        <taxon>Tracheophyta</taxon>
        <taxon>Spermatophyta</taxon>
        <taxon>Magnoliopsida</taxon>
        <taxon>eudicotyledons</taxon>
        <taxon>Gunneridae</taxon>
        <taxon>Pentapetalae</taxon>
        <taxon>asterids</taxon>
        <taxon>lamiids</taxon>
        <taxon>Lamiales</taxon>
        <taxon>Gesneriaceae</taxon>
        <taxon>Didymocarpoideae</taxon>
        <taxon>Trichosporeae</taxon>
        <taxon>Loxocarpinae</taxon>
        <taxon>Dorcoceras</taxon>
    </lineage>
</organism>
<protein>
    <submittedName>
        <fullName evidence="2">Uncharacterized protein</fullName>
    </submittedName>
</protein>
<evidence type="ECO:0000313" key="3">
    <source>
        <dbReference type="Proteomes" id="UP000250235"/>
    </source>
</evidence>
<reference evidence="2 3" key="1">
    <citation type="journal article" date="2015" name="Proc. Natl. Acad. Sci. U.S.A.">
        <title>The resurrection genome of Boea hygrometrica: A blueprint for survival of dehydration.</title>
        <authorList>
            <person name="Xiao L."/>
            <person name="Yang G."/>
            <person name="Zhang L."/>
            <person name="Yang X."/>
            <person name="Zhao S."/>
            <person name="Ji Z."/>
            <person name="Zhou Q."/>
            <person name="Hu M."/>
            <person name="Wang Y."/>
            <person name="Chen M."/>
            <person name="Xu Y."/>
            <person name="Jin H."/>
            <person name="Xiao X."/>
            <person name="Hu G."/>
            <person name="Bao F."/>
            <person name="Hu Y."/>
            <person name="Wan P."/>
            <person name="Li L."/>
            <person name="Deng X."/>
            <person name="Kuang T."/>
            <person name="Xiang C."/>
            <person name="Zhu J.K."/>
            <person name="Oliver M.J."/>
            <person name="He Y."/>
        </authorList>
    </citation>
    <scope>NUCLEOTIDE SEQUENCE [LARGE SCALE GENOMIC DNA]</scope>
    <source>
        <strain evidence="3">cv. XS01</strain>
    </source>
</reference>
<gene>
    <name evidence="2" type="ORF">F511_22985</name>
</gene>
<dbReference type="AlphaFoldDB" id="A0A2Z7AL53"/>
<feature type="region of interest" description="Disordered" evidence="1">
    <location>
        <begin position="54"/>
        <end position="120"/>
    </location>
</feature>
<dbReference type="EMBL" id="KV016250">
    <property type="protein sequence ID" value="KZV19931.1"/>
    <property type="molecule type" value="Genomic_DNA"/>
</dbReference>
<feature type="region of interest" description="Disordered" evidence="1">
    <location>
        <begin position="268"/>
        <end position="329"/>
    </location>
</feature>
<evidence type="ECO:0000256" key="1">
    <source>
        <dbReference type="SAM" id="MobiDB-lite"/>
    </source>
</evidence>
<proteinExistence type="predicted"/>
<name>A0A2Z7AL53_9LAMI</name>
<dbReference type="Proteomes" id="UP000250235">
    <property type="component" value="Unassembled WGS sequence"/>
</dbReference>
<feature type="compositionally biased region" description="Polar residues" evidence="1">
    <location>
        <begin position="501"/>
        <end position="520"/>
    </location>
</feature>
<keyword evidence="3" id="KW-1185">Reference proteome</keyword>
<accession>A0A2Z7AL53</accession>
<feature type="region of interest" description="Disordered" evidence="1">
    <location>
        <begin position="713"/>
        <end position="744"/>
    </location>
</feature>